<dbReference type="InterPro" id="IPR013785">
    <property type="entry name" value="Aldolase_TIM"/>
</dbReference>
<dbReference type="Pfam" id="PF03060">
    <property type="entry name" value="NMO"/>
    <property type="match status" value="1"/>
</dbReference>
<evidence type="ECO:0000256" key="1">
    <source>
        <dbReference type="ARBA" id="ARBA00003535"/>
    </source>
</evidence>
<sequence length="339" mass="35772">MKKLLDKLSVPVIQGGMGIGISMGGLAGAVAAEGGMGVISTANIGFREPDFRENPLVANIRALRQEIRKAREIAGGRGLIAVNAMVATTEFAVMVREAVRAGIDAVISGAGLPLTLPEAAGEGALLAPVVSGDRAAALLLKHWERKFQCRPDFVVVEGSKAGGHLGFRKEELLDGTAKSLRDTVKAVKQKVGDIPVFAAGGVFSRKDIDEICRAGAAGAQIATRFIATDECDASQGYKDVILAAGEEDAVIIDSPVGMPGRALRTPLIERIRTQGRIPPQSCMNCIVTCDPGTTKYCISRALIAAYHGDLENGLFFCGSNVGRVNRQVTVHELIKELTK</sequence>
<dbReference type="RefSeq" id="WP_154574881.1">
    <property type="nucleotide sequence ID" value="NZ_JAXFGS010000030.1"/>
</dbReference>
<dbReference type="PANTHER" id="PTHR32332">
    <property type="entry name" value="2-NITROPROPANE DIOXYGENASE"/>
    <property type="match status" value="1"/>
</dbReference>
<keyword evidence="4" id="KW-0288">FMN</keyword>
<dbReference type="GO" id="GO:0018580">
    <property type="term" value="F:nitronate monooxygenase activity"/>
    <property type="evidence" value="ECO:0007669"/>
    <property type="project" value="InterPro"/>
</dbReference>
<organism evidence="6 7">
    <name type="scientific">Hornefia butyriciproducens</name>
    <dbReference type="NCBI Taxonomy" id="2652293"/>
    <lineage>
        <taxon>Bacteria</taxon>
        <taxon>Bacillati</taxon>
        <taxon>Bacillota</taxon>
        <taxon>Clostridia</taxon>
        <taxon>Peptostreptococcales</taxon>
        <taxon>Anaerovoracaceae</taxon>
        <taxon>Hornefia</taxon>
    </lineage>
</organism>
<evidence type="ECO:0000313" key="6">
    <source>
        <dbReference type="EMBL" id="MST52489.1"/>
    </source>
</evidence>
<evidence type="ECO:0000313" key="7">
    <source>
        <dbReference type="Proteomes" id="UP000474676"/>
    </source>
</evidence>
<dbReference type="AlphaFoldDB" id="A0A6L5Y725"/>
<keyword evidence="3" id="KW-0285">Flavoprotein</keyword>
<dbReference type="SUPFAM" id="SSF51412">
    <property type="entry name" value="Inosine monophosphate dehydrogenase (IMPDH)"/>
    <property type="match status" value="1"/>
</dbReference>
<keyword evidence="6" id="KW-0503">Monooxygenase</keyword>
<proteinExistence type="predicted"/>
<gene>
    <name evidence="6" type="ORF">FYJ64_09250</name>
</gene>
<protein>
    <recommendedName>
        <fullName evidence="2">Probable nitronate monooxygenase</fullName>
    </recommendedName>
</protein>
<comment type="caution">
    <text evidence="6">The sequence shown here is derived from an EMBL/GenBank/DDBJ whole genome shotgun (WGS) entry which is preliminary data.</text>
</comment>
<dbReference type="EMBL" id="VUMZ01000009">
    <property type="protein sequence ID" value="MST52489.1"/>
    <property type="molecule type" value="Genomic_DNA"/>
</dbReference>
<dbReference type="InterPro" id="IPR004136">
    <property type="entry name" value="NMO"/>
</dbReference>
<evidence type="ECO:0000256" key="4">
    <source>
        <dbReference type="ARBA" id="ARBA00022643"/>
    </source>
</evidence>
<dbReference type="Proteomes" id="UP000474676">
    <property type="component" value="Unassembled WGS sequence"/>
</dbReference>
<name>A0A6L5Y725_9FIRM</name>
<comment type="function">
    <text evidence="1">Nitronate monooxygenase that uses molecular oxygen to catalyze the oxidative denitrification of alkyl nitronates. Acts on propionate 3-nitronate (P3N), the presumed physiological substrate. Probably functions in the detoxification of P3N, a metabolic poison produced by plants and fungi as a defense mechanism.</text>
</comment>
<dbReference type="GeneID" id="303115509"/>
<dbReference type="Gene3D" id="3.20.20.70">
    <property type="entry name" value="Aldolase class I"/>
    <property type="match status" value="1"/>
</dbReference>
<evidence type="ECO:0000256" key="5">
    <source>
        <dbReference type="ARBA" id="ARBA00023002"/>
    </source>
</evidence>
<keyword evidence="5" id="KW-0560">Oxidoreductase</keyword>
<reference evidence="6 7" key="1">
    <citation type="submission" date="2019-08" db="EMBL/GenBank/DDBJ databases">
        <title>In-depth cultivation of the pig gut microbiome towards novel bacterial diversity and tailored functional studies.</title>
        <authorList>
            <person name="Wylensek D."/>
            <person name="Hitch T.C.A."/>
            <person name="Clavel T."/>
        </authorList>
    </citation>
    <scope>NUCLEOTIDE SEQUENCE [LARGE SCALE GENOMIC DNA]</scope>
    <source>
        <strain evidence="6 7">WCA-MUC-591-APC-3H</strain>
    </source>
</reference>
<evidence type="ECO:0000256" key="3">
    <source>
        <dbReference type="ARBA" id="ARBA00022630"/>
    </source>
</evidence>
<dbReference type="CDD" id="cd04730">
    <property type="entry name" value="NPD_like"/>
    <property type="match status" value="1"/>
</dbReference>
<keyword evidence="7" id="KW-1185">Reference proteome</keyword>
<evidence type="ECO:0000256" key="2">
    <source>
        <dbReference type="ARBA" id="ARBA00013457"/>
    </source>
</evidence>
<accession>A0A6L5Y725</accession>
<dbReference type="PANTHER" id="PTHR32332:SF18">
    <property type="entry name" value="2-NITROPROPANE DIOXYGENASE"/>
    <property type="match status" value="1"/>
</dbReference>